<organism evidence="3 4">
    <name type="scientific">Candidatus Nitrosacidococcus tergens</name>
    <dbReference type="NCBI Taxonomy" id="553981"/>
    <lineage>
        <taxon>Bacteria</taxon>
        <taxon>Pseudomonadati</taxon>
        <taxon>Pseudomonadota</taxon>
        <taxon>Gammaproteobacteria</taxon>
        <taxon>Chromatiales</taxon>
        <taxon>Chromatiaceae</taxon>
        <taxon>Candidatus Nitrosacidococcus</taxon>
    </lineage>
</organism>
<dbReference type="HAMAP" id="MF_01866">
    <property type="entry name" value="UPF0745"/>
    <property type="match status" value="1"/>
</dbReference>
<dbReference type="SUPFAM" id="SSF160191">
    <property type="entry name" value="YcgL-like"/>
    <property type="match status" value="1"/>
</dbReference>
<dbReference type="Gene3D" id="3.40.50.1000">
    <property type="entry name" value="HAD superfamily/HAD-like"/>
    <property type="match status" value="1"/>
</dbReference>
<proteinExistence type="inferred from homology"/>
<sequence>MKPKILLCINFDHTLLLSADRTEYQSAHRYLQNLAQYPEILLAYLTDQSVGLIQSVLQDHQIPTPNFLIQTQELAIYEIKEHCWHLVQNGSSMKKDPKLAAIYYLIEKNSLDKNYVVFVGGDEEDLALFINGFKGVLICNAASEIKQKILDSLPEEKLENFYIARGSFLGLDGNYSAAILEGLAHFFPYTRAWMEVDTKSYQDGVALQSCAIYRSYKKEGSYLYIKNKEDFSQVPEKLIAILGKLNFVMELELHPSISLAQGNPQEIINIIREKGYFLQLPQSEYRTS</sequence>
<dbReference type="PANTHER" id="PTHR38109:SF1">
    <property type="entry name" value="PROTEIN YCGL"/>
    <property type="match status" value="1"/>
</dbReference>
<keyword evidence="4" id="KW-1185">Reference proteome</keyword>
<dbReference type="Pfam" id="PF05116">
    <property type="entry name" value="S6PP"/>
    <property type="match status" value="2"/>
</dbReference>
<feature type="domain" description="YcgL" evidence="2">
    <location>
        <begin position="208"/>
        <end position="288"/>
    </location>
</feature>
<evidence type="ECO:0000259" key="2">
    <source>
        <dbReference type="PROSITE" id="PS51648"/>
    </source>
</evidence>
<dbReference type="InterPro" id="IPR023214">
    <property type="entry name" value="HAD_sf"/>
</dbReference>
<dbReference type="RefSeq" id="WP_197744820.1">
    <property type="nucleotide sequence ID" value="NZ_LR778175.1"/>
</dbReference>
<dbReference type="Proteomes" id="UP000516072">
    <property type="component" value="Chromosome"/>
</dbReference>
<dbReference type="InterPro" id="IPR038068">
    <property type="entry name" value="YcgL-like_sf"/>
</dbReference>
<dbReference type="InterPro" id="IPR036412">
    <property type="entry name" value="HAD-like_sf"/>
</dbReference>
<dbReference type="SUPFAM" id="SSF56784">
    <property type="entry name" value="HAD-like"/>
    <property type="match status" value="1"/>
</dbReference>
<dbReference type="Pfam" id="PF05166">
    <property type="entry name" value="YcgL"/>
    <property type="match status" value="1"/>
</dbReference>
<evidence type="ECO:0000313" key="3">
    <source>
        <dbReference type="EMBL" id="CAB1275036.1"/>
    </source>
</evidence>
<evidence type="ECO:0000313" key="4">
    <source>
        <dbReference type="Proteomes" id="UP000516072"/>
    </source>
</evidence>
<dbReference type="PROSITE" id="PS51648">
    <property type="entry name" value="YCGL"/>
    <property type="match status" value="1"/>
</dbReference>
<dbReference type="PANTHER" id="PTHR38109">
    <property type="entry name" value="PROTEIN YCGL"/>
    <property type="match status" value="1"/>
</dbReference>
<dbReference type="InterPro" id="IPR027354">
    <property type="entry name" value="YcgL_dom"/>
</dbReference>
<evidence type="ECO:0000256" key="1">
    <source>
        <dbReference type="HAMAP-Rule" id="MF_01866"/>
    </source>
</evidence>
<dbReference type="EMBL" id="LR778175">
    <property type="protein sequence ID" value="CAB1275036.1"/>
    <property type="molecule type" value="Genomic_DNA"/>
</dbReference>
<protein>
    <recommendedName>
        <fullName evidence="1">YcgL domain-containing protein NSCAC_0467</fullName>
    </recommendedName>
</protein>
<dbReference type="AlphaFoldDB" id="A0A7G1Q8C1"/>
<dbReference type="KEGG" id="ntg:NSCAC_0467"/>
<dbReference type="GO" id="GO:0003824">
    <property type="term" value="F:catalytic activity"/>
    <property type="evidence" value="ECO:0007669"/>
    <property type="project" value="UniProtKB-ARBA"/>
</dbReference>
<dbReference type="InterPro" id="IPR006380">
    <property type="entry name" value="SPP-like_dom"/>
</dbReference>
<name>A0A7G1Q8C1_9GAMM</name>
<gene>
    <name evidence="3" type="ORF">NSCAC_0467</name>
</gene>
<reference evidence="3 4" key="1">
    <citation type="submission" date="2020-03" db="EMBL/GenBank/DDBJ databases">
        <authorList>
            <person name="Picone N."/>
        </authorList>
    </citation>
    <scope>NUCLEOTIDE SEQUENCE [LARGE SCALE GENOMIC DNA]</scope>
    <source>
        <strain evidence="3">NSCAC1</strain>
    </source>
</reference>
<dbReference type="Gene3D" id="3.10.510.20">
    <property type="entry name" value="YcgL domain"/>
    <property type="match status" value="1"/>
</dbReference>
<accession>A0A7G1Q8C1</accession>